<proteinExistence type="predicted"/>
<accession>A0A919SH45</accession>
<feature type="compositionally biased region" description="Low complexity" evidence="1">
    <location>
        <begin position="30"/>
        <end position="41"/>
    </location>
</feature>
<dbReference type="RefSeq" id="WP_280519339.1">
    <property type="nucleotide sequence ID" value="NZ_BAAATW010000008.1"/>
</dbReference>
<dbReference type="InterPro" id="IPR047789">
    <property type="entry name" value="CU044_5270-like"/>
</dbReference>
<evidence type="ECO:0008006" key="4">
    <source>
        <dbReference type="Google" id="ProtNLM"/>
    </source>
</evidence>
<dbReference type="AlphaFoldDB" id="A0A919SH45"/>
<dbReference type="EMBL" id="BOQP01000011">
    <property type="protein sequence ID" value="GIM71765.1"/>
    <property type="molecule type" value="Genomic_DNA"/>
</dbReference>
<evidence type="ECO:0000313" key="2">
    <source>
        <dbReference type="EMBL" id="GIM71765.1"/>
    </source>
</evidence>
<protein>
    <recommendedName>
        <fullName evidence="4">CU044_5270 family protein</fullName>
    </recommendedName>
</protein>
<name>A0A919SH45_9ACTN</name>
<keyword evidence="3" id="KW-1185">Reference proteome</keyword>
<dbReference type="NCBIfam" id="NF038083">
    <property type="entry name" value="CU044_5270_fam"/>
    <property type="match status" value="1"/>
</dbReference>
<organism evidence="2 3">
    <name type="scientific">Winogradskya consettensis</name>
    <dbReference type="NCBI Taxonomy" id="113560"/>
    <lineage>
        <taxon>Bacteria</taxon>
        <taxon>Bacillati</taxon>
        <taxon>Actinomycetota</taxon>
        <taxon>Actinomycetes</taxon>
        <taxon>Micromonosporales</taxon>
        <taxon>Micromonosporaceae</taxon>
        <taxon>Winogradskya</taxon>
    </lineage>
</organism>
<comment type="caution">
    <text evidence="2">The sequence shown here is derived from an EMBL/GenBank/DDBJ whole genome shotgun (WGS) entry which is preliminary data.</text>
</comment>
<gene>
    <name evidence="2" type="ORF">Aco04nite_26960</name>
</gene>
<feature type="compositionally biased region" description="Basic and acidic residues" evidence="1">
    <location>
        <begin position="14"/>
        <end position="24"/>
    </location>
</feature>
<feature type="compositionally biased region" description="Pro residues" evidence="1">
    <location>
        <begin position="1"/>
        <end position="11"/>
    </location>
</feature>
<evidence type="ECO:0000256" key="1">
    <source>
        <dbReference type="SAM" id="MobiDB-lite"/>
    </source>
</evidence>
<feature type="region of interest" description="Disordered" evidence="1">
    <location>
        <begin position="1"/>
        <end position="41"/>
    </location>
</feature>
<evidence type="ECO:0000313" key="3">
    <source>
        <dbReference type="Proteomes" id="UP000680865"/>
    </source>
</evidence>
<sequence>MSEHPVPPSFDLPPGRHEFHKERLMTQIDTSTRTSRGTRTPRRSFFLRPAFALPALALLAAGITGVVVTQRSDDSAPAAITEPAQFADPDAGSPSGVNQLVNRMVLVAATRKEGATPTGDWVYINSKSTNIFIRGNADNGEEKQVSTVSNRETWNSLDGTKGWLIQSGVDQKAGGETLDGPGGGTLNGPSYAFLAALTTDPDALLARIYAETKGMGNGPDSEAFTTIGDLLGESYPPAALYPALYRAAAKIPGVLVVDDAVDASGRHGIALARVDELGSREELIFDKKDYTFLGQRSVRTTDDADGIKAGTVTFSSAILARALVGEMKQVPAN</sequence>
<reference evidence="2" key="1">
    <citation type="submission" date="2021-03" db="EMBL/GenBank/DDBJ databases">
        <title>Whole genome shotgun sequence of Actinoplanes consettensis NBRC 14913.</title>
        <authorList>
            <person name="Komaki H."/>
            <person name="Tamura T."/>
        </authorList>
    </citation>
    <scope>NUCLEOTIDE SEQUENCE</scope>
    <source>
        <strain evidence="2">NBRC 14913</strain>
    </source>
</reference>
<dbReference type="Proteomes" id="UP000680865">
    <property type="component" value="Unassembled WGS sequence"/>
</dbReference>